<reference evidence="2 3" key="1">
    <citation type="submission" date="2016-04" db="EMBL/GenBank/DDBJ databases">
        <title>Draft genome sequence of Janthinobacterium psychrotolerans sp. nov., isolated from freshwater sediments in Denmark.</title>
        <authorList>
            <person name="Gong X."/>
            <person name="Skrivergaard S."/>
            <person name="Korsgaard B.S."/>
            <person name="Schreiber L."/>
            <person name="Marshall I.P."/>
            <person name="Finster K."/>
            <person name="Schramm A."/>
        </authorList>
    </citation>
    <scope>NUCLEOTIDE SEQUENCE [LARGE SCALE GENOMIC DNA]</scope>
    <source>
        <strain evidence="2 3">S3-2</strain>
    </source>
</reference>
<proteinExistence type="predicted"/>
<name>A0A1A7C017_9BURK</name>
<evidence type="ECO:0000313" key="2">
    <source>
        <dbReference type="EMBL" id="OBV38070.1"/>
    </source>
</evidence>
<keyword evidence="3" id="KW-1185">Reference proteome</keyword>
<dbReference type="EMBL" id="LOCQ01000058">
    <property type="protein sequence ID" value="OBV38070.1"/>
    <property type="molecule type" value="Genomic_DNA"/>
</dbReference>
<organism evidence="2 3">
    <name type="scientific">Janthinobacterium psychrotolerans</name>
    <dbReference type="NCBI Taxonomy" id="1747903"/>
    <lineage>
        <taxon>Bacteria</taxon>
        <taxon>Pseudomonadati</taxon>
        <taxon>Pseudomonadota</taxon>
        <taxon>Betaproteobacteria</taxon>
        <taxon>Burkholderiales</taxon>
        <taxon>Oxalobacteraceae</taxon>
        <taxon>Janthinobacterium</taxon>
    </lineage>
</organism>
<gene>
    <name evidence="2" type="ORF">ASR47_100523</name>
</gene>
<sequence>MFDIDFRSMIITLLCLGSLIGGAIVAVVLLTWPWLWAMIKPALHAWTS</sequence>
<evidence type="ECO:0000256" key="1">
    <source>
        <dbReference type="SAM" id="Phobius"/>
    </source>
</evidence>
<comment type="caution">
    <text evidence="2">The sequence shown here is derived from an EMBL/GenBank/DDBJ whole genome shotgun (WGS) entry which is preliminary data.</text>
</comment>
<protein>
    <submittedName>
        <fullName evidence="2">Uncharacterized protein</fullName>
    </submittedName>
</protein>
<evidence type="ECO:0000313" key="3">
    <source>
        <dbReference type="Proteomes" id="UP000092713"/>
    </source>
</evidence>
<dbReference type="AlphaFoldDB" id="A0A1A7C017"/>
<keyword evidence="1" id="KW-0472">Membrane</keyword>
<feature type="transmembrane region" description="Helical" evidence="1">
    <location>
        <begin position="12"/>
        <end position="35"/>
    </location>
</feature>
<keyword evidence="1" id="KW-0812">Transmembrane</keyword>
<accession>A0A1A7C017</accession>
<keyword evidence="1" id="KW-1133">Transmembrane helix</keyword>
<dbReference type="Proteomes" id="UP000092713">
    <property type="component" value="Unassembled WGS sequence"/>
</dbReference>